<comment type="caution">
    <text evidence="1">The sequence shown here is derived from an EMBL/GenBank/DDBJ whole genome shotgun (WGS) entry which is preliminary data.</text>
</comment>
<name>A0A562JGW0_9FIRM</name>
<gene>
    <name evidence="1" type="ORF">LY60_00609</name>
</gene>
<dbReference type="InterPro" id="IPR011041">
    <property type="entry name" value="Quinoprot_gluc/sorb_DH_b-prop"/>
</dbReference>
<sequence length="441" mass="48865">MSAIESSFNSRNLNPLDIYVLPGYTVEVFAQGLNSPVSMVFDEDGSILIGESGEVDGNARVMRLRNGSYEVIAEGFNVPLSGVNVLNKDKYVSHKGLITLLKEDGRRYNVISGLPSLGDFGNSQVEFSIDGKMYFGQGSATNSGVVGPDNSWTAFHPYFHDFPAEDIELVGQNFVSYNFFSYSPTDYAFTGAFRPFGTPNRPDYVVLGNLRPTSCIYRSELDGSNLEVYAWGVTQPYRVKFDRFNRMFATNLTYDVRGSRPIKDCPDEFLFINHGSWYGFPDFCGNLPVTLPQFRPDVGPQPEFLMSRHPMIPTKPFAIIEPHAGVRGFDFDYTQEFGTYGNAYVALSGSIYPVTTGGYPLPGVGRRIVRIDMNDGNVSTFAINRTGLGASFTGGGGFERPMDVVFGPDEAMYVLDYNMATPINPNLYIPNTGVIWKISRT</sequence>
<dbReference type="AlphaFoldDB" id="A0A562JGW0"/>
<dbReference type="OrthoDB" id="9770043at2"/>
<evidence type="ECO:0000313" key="2">
    <source>
        <dbReference type="Proteomes" id="UP000315343"/>
    </source>
</evidence>
<dbReference type="PANTHER" id="PTHR33546">
    <property type="entry name" value="LARGE, MULTIFUNCTIONAL SECRETED PROTEIN-RELATED"/>
    <property type="match status" value="1"/>
</dbReference>
<dbReference type="RefSeq" id="WP_145079807.1">
    <property type="nucleotide sequence ID" value="NZ_JBCFAR010000001.1"/>
</dbReference>
<dbReference type="PANTHER" id="PTHR33546:SF1">
    <property type="entry name" value="LARGE, MULTIFUNCTIONAL SECRETED PROTEIN"/>
    <property type="match status" value="1"/>
</dbReference>
<accession>A0A562JGW0</accession>
<dbReference type="Proteomes" id="UP000315343">
    <property type="component" value="Unassembled WGS sequence"/>
</dbReference>
<dbReference type="EMBL" id="VLKH01000002">
    <property type="protein sequence ID" value="TWH82311.1"/>
    <property type="molecule type" value="Genomic_DNA"/>
</dbReference>
<protein>
    <submittedName>
        <fullName evidence="1">Glucose/arabinose dehydrogenase</fullName>
    </submittedName>
</protein>
<organism evidence="1 2">
    <name type="scientific">Sedimentibacter saalensis</name>
    <dbReference type="NCBI Taxonomy" id="130788"/>
    <lineage>
        <taxon>Bacteria</taxon>
        <taxon>Bacillati</taxon>
        <taxon>Bacillota</taxon>
        <taxon>Tissierellia</taxon>
        <taxon>Sedimentibacter</taxon>
    </lineage>
</organism>
<proteinExistence type="predicted"/>
<dbReference type="InterPro" id="IPR011042">
    <property type="entry name" value="6-blade_b-propeller_TolB-like"/>
</dbReference>
<reference evidence="1 2" key="1">
    <citation type="submission" date="2019-07" db="EMBL/GenBank/DDBJ databases">
        <title>Genomic Encyclopedia of Type Strains, Phase I: the one thousand microbial genomes (KMG-I) project.</title>
        <authorList>
            <person name="Kyrpides N."/>
        </authorList>
    </citation>
    <scope>NUCLEOTIDE SEQUENCE [LARGE SCALE GENOMIC DNA]</scope>
    <source>
        <strain evidence="1 2">DSM 13558</strain>
    </source>
</reference>
<dbReference type="SUPFAM" id="SSF50952">
    <property type="entry name" value="Soluble quinoprotein glucose dehydrogenase"/>
    <property type="match status" value="1"/>
</dbReference>
<evidence type="ECO:0000313" key="1">
    <source>
        <dbReference type="EMBL" id="TWH82311.1"/>
    </source>
</evidence>
<keyword evidence="2" id="KW-1185">Reference proteome</keyword>
<dbReference type="Gene3D" id="2.120.10.30">
    <property type="entry name" value="TolB, C-terminal domain"/>
    <property type="match status" value="1"/>
</dbReference>